<evidence type="ECO:0000313" key="2">
    <source>
        <dbReference type="EMBL" id="CAD7232051.1"/>
    </source>
</evidence>
<accession>A0A7R8WN06</accession>
<protein>
    <submittedName>
        <fullName evidence="2">Uncharacterized protein</fullName>
    </submittedName>
</protein>
<proteinExistence type="predicted"/>
<organism evidence="2">
    <name type="scientific">Cyprideis torosa</name>
    <dbReference type="NCBI Taxonomy" id="163714"/>
    <lineage>
        <taxon>Eukaryota</taxon>
        <taxon>Metazoa</taxon>
        <taxon>Ecdysozoa</taxon>
        <taxon>Arthropoda</taxon>
        <taxon>Crustacea</taxon>
        <taxon>Oligostraca</taxon>
        <taxon>Ostracoda</taxon>
        <taxon>Podocopa</taxon>
        <taxon>Podocopida</taxon>
        <taxon>Cytherocopina</taxon>
        <taxon>Cytheroidea</taxon>
        <taxon>Cytherideidae</taxon>
        <taxon>Cyprideis</taxon>
    </lineage>
</organism>
<dbReference type="AlphaFoldDB" id="A0A7R8WN06"/>
<feature type="region of interest" description="Disordered" evidence="1">
    <location>
        <begin position="1"/>
        <end position="31"/>
    </location>
</feature>
<reference evidence="2" key="1">
    <citation type="submission" date="2020-11" db="EMBL/GenBank/DDBJ databases">
        <authorList>
            <person name="Tran Van P."/>
        </authorList>
    </citation>
    <scope>NUCLEOTIDE SEQUENCE</scope>
</reference>
<gene>
    <name evidence="2" type="ORF">CTOB1V02_LOCUS9892</name>
</gene>
<dbReference type="EMBL" id="OB664160">
    <property type="protein sequence ID" value="CAD7232051.1"/>
    <property type="molecule type" value="Genomic_DNA"/>
</dbReference>
<evidence type="ECO:0000256" key="1">
    <source>
        <dbReference type="SAM" id="MobiDB-lite"/>
    </source>
</evidence>
<name>A0A7R8WN06_9CRUS</name>
<sequence>MKQTTLKENVANPRDSTHSPAPSGASFSSRRKEATIELFASEHSTDSDDDKSTGSSTEVKLIQLANRLGSYEADIVQALTQIKPHCRRPPAGSVAASEFKWYKENPSIIRQQ</sequence>